<organism evidence="2 3">
    <name type="scientific">Eubacterium ruminantium</name>
    <dbReference type="NCBI Taxonomy" id="42322"/>
    <lineage>
        <taxon>Bacteria</taxon>
        <taxon>Bacillati</taxon>
        <taxon>Bacillota</taxon>
        <taxon>Clostridia</taxon>
        <taxon>Eubacteriales</taxon>
        <taxon>Eubacteriaceae</taxon>
        <taxon>Eubacterium</taxon>
    </lineage>
</organism>
<gene>
    <name evidence="2" type="ORF">SAMN02745110_01246</name>
</gene>
<evidence type="ECO:0000313" key="3">
    <source>
        <dbReference type="Proteomes" id="UP000189857"/>
    </source>
</evidence>
<dbReference type="EMBL" id="FUXA01000007">
    <property type="protein sequence ID" value="SJZ66917.1"/>
    <property type="molecule type" value="Genomic_DNA"/>
</dbReference>
<evidence type="ECO:0000256" key="1">
    <source>
        <dbReference type="SAM" id="Phobius"/>
    </source>
</evidence>
<protein>
    <submittedName>
        <fullName evidence="2">Uncharacterized protein</fullName>
    </submittedName>
</protein>
<proteinExistence type="predicted"/>
<dbReference type="OrthoDB" id="2009649at2"/>
<sequence length="1034" mass="113075">MNKKDSKGSGIILVIVALSFLGIIAGALLTAAAYAYRLKVVDYNSKDNFHFVEQAMDEVYAGLGTRTSNAMVEAYSTVVDEMVYFDTTKKTYVNIGSDVANQRFKDYFMNGIKNDTAYRSLAQFSKLCESFISNDSVKVISDNMVIEFWDEDRMKNPGLYSAEDCVRIRITTGSDGKTTTDNFTLGKIVVKNVRLQRTANYSRSSASGSFTQTVSADYEIVRPEFDVNFNTIDANKSSLFDYCLVGDSGVEINQVKSSAISISGNIYGGADFYDKDYNLYGVTDSDTKDNYTQSQTISSVTDLSGKTTDVKVKMQPVTNRTTNDLYNARLAGLVTGNTDGILDSSEKTDTVDAAFVNNDQYAYNGYNANSRYSGLFINGAKVNIRAKNIVVPGTFAILNGADVSVYNSNGTTVSKAAVWADNVVLDGYTVPGGTSGSDTPIGSSALFVANLHVKDDLEVDSDYSKVELVGSYYGFGNGTQVNRKFIPLTATDKVNGHKDDRVGIDIYNQGETPATSSERAHYKSSAIIMNGEHSSIDLSQANKLFVAGQAYIELSAEHKDMVIAGNEIRYAAGDTSQVVKDVVSYDSRVEDYKTGESVAVKSNQLIYIPTGAGTYEEKTDAKGTYYTIKLNSTLLTRDSSNYNLFEAFFSNTDAVPCKGIKPAGSNRMYYFFDFDRIFAEDNKSYDSADEMAAAYAQAYMDELQKSSSAASSNFSPIRQYLDEGVINEEQFKAGTIIKPDENLSNEVYTSGALTSIVSTSSGNDYDIYLQKDTTISSPTEGASDTIKTSSVANAMSIANDITKHYDYVRFTLDDAAEGSAEADFVNSLVTSATYGRSSISPINRYFDMPNWEVKPNGTASDEHVLQLSSGYKVWMSQEDIILDASDCVVENGLKTLRGIVVTKGAVYFNGVENFEGLIVAGDKIYVGNGVKSISANPEMCRAIITELQTEKDPDAEKVLRAFNGFSTVYDDLTVDQLKAACDDKGIAYDSSDSKEVLITKLLSYDKNGDDTVKDINTIDYSDVVKYSNWMKNVE</sequence>
<feature type="transmembrane region" description="Helical" evidence="1">
    <location>
        <begin position="12"/>
        <end position="36"/>
    </location>
</feature>
<reference evidence="2 3" key="1">
    <citation type="submission" date="2017-02" db="EMBL/GenBank/DDBJ databases">
        <authorList>
            <person name="Peterson S.W."/>
        </authorList>
    </citation>
    <scope>NUCLEOTIDE SEQUENCE [LARGE SCALE GENOMIC DNA]</scope>
    <source>
        <strain evidence="2 3">ATCC 17233</strain>
    </source>
</reference>
<keyword evidence="1" id="KW-1133">Transmembrane helix</keyword>
<dbReference type="Proteomes" id="UP000189857">
    <property type="component" value="Unassembled WGS sequence"/>
</dbReference>
<dbReference type="RefSeq" id="WP_078787092.1">
    <property type="nucleotide sequence ID" value="NZ_FMTO01000006.1"/>
</dbReference>
<keyword evidence="3" id="KW-1185">Reference proteome</keyword>
<keyword evidence="1" id="KW-0812">Transmembrane</keyword>
<name>A0A1T4MJ70_9FIRM</name>
<keyword evidence="1" id="KW-0472">Membrane</keyword>
<evidence type="ECO:0000313" key="2">
    <source>
        <dbReference type="EMBL" id="SJZ66917.1"/>
    </source>
</evidence>
<accession>A0A1T4MJ70</accession>
<dbReference type="AlphaFoldDB" id="A0A1T4MJ70"/>